<dbReference type="Proteomes" id="UP000772434">
    <property type="component" value="Unassembled WGS sequence"/>
</dbReference>
<dbReference type="AlphaFoldDB" id="A0A9P5U7K3"/>
<keyword evidence="3" id="KW-1185">Reference proteome</keyword>
<dbReference type="SUPFAM" id="SSF56112">
    <property type="entry name" value="Protein kinase-like (PK-like)"/>
    <property type="match status" value="1"/>
</dbReference>
<dbReference type="GO" id="GO:0005524">
    <property type="term" value="F:ATP binding"/>
    <property type="evidence" value="ECO:0007669"/>
    <property type="project" value="InterPro"/>
</dbReference>
<dbReference type="InterPro" id="IPR011009">
    <property type="entry name" value="Kinase-like_dom_sf"/>
</dbReference>
<name>A0A9P5U7K3_9AGAR</name>
<dbReference type="GO" id="GO:0004672">
    <property type="term" value="F:protein kinase activity"/>
    <property type="evidence" value="ECO:0007669"/>
    <property type="project" value="InterPro"/>
</dbReference>
<comment type="caution">
    <text evidence="2">The sequence shown here is derived from an EMBL/GenBank/DDBJ whole genome shotgun (WGS) entry which is preliminary data.</text>
</comment>
<dbReference type="EMBL" id="JADNRY010000055">
    <property type="protein sequence ID" value="KAF9068942.1"/>
    <property type="molecule type" value="Genomic_DNA"/>
</dbReference>
<proteinExistence type="predicted"/>
<dbReference type="InterPro" id="IPR000719">
    <property type="entry name" value="Prot_kinase_dom"/>
</dbReference>
<sequence length="94" mass="10657">MYLIFGKFPIPLLERSRKGRGWFDIQTALPREELLPLPPPATFEAVFSVLMEVEGQPPPSEELLSFLKKMLVIDPAERASAHELLSHPWLTSTT</sequence>
<reference evidence="2" key="1">
    <citation type="submission" date="2020-11" db="EMBL/GenBank/DDBJ databases">
        <authorList>
            <consortium name="DOE Joint Genome Institute"/>
            <person name="Ahrendt S."/>
            <person name="Riley R."/>
            <person name="Andreopoulos W."/>
            <person name="Labutti K."/>
            <person name="Pangilinan J."/>
            <person name="Ruiz-Duenas F.J."/>
            <person name="Barrasa J.M."/>
            <person name="Sanchez-Garcia M."/>
            <person name="Camarero S."/>
            <person name="Miyauchi S."/>
            <person name="Serrano A."/>
            <person name="Linde D."/>
            <person name="Babiker R."/>
            <person name="Drula E."/>
            <person name="Ayuso-Fernandez I."/>
            <person name="Pacheco R."/>
            <person name="Padilla G."/>
            <person name="Ferreira P."/>
            <person name="Barriuso J."/>
            <person name="Kellner H."/>
            <person name="Castanera R."/>
            <person name="Alfaro M."/>
            <person name="Ramirez L."/>
            <person name="Pisabarro A.G."/>
            <person name="Kuo A."/>
            <person name="Tritt A."/>
            <person name="Lipzen A."/>
            <person name="He G."/>
            <person name="Yan M."/>
            <person name="Ng V."/>
            <person name="Cullen D."/>
            <person name="Martin F."/>
            <person name="Rosso M.-N."/>
            <person name="Henrissat B."/>
            <person name="Hibbett D."/>
            <person name="Martinez A.T."/>
            <person name="Grigoriev I.V."/>
        </authorList>
    </citation>
    <scope>NUCLEOTIDE SEQUENCE</scope>
    <source>
        <strain evidence="2">AH 40177</strain>
    </source>
</reference>
<organism evidence="2 3">
    <name type="scientific">Rhodocollybia butyracea</name>
    <dbReference type="NCBI Taxonomy" id="206335"/>
    <lineage>
        <taxon>Eukaryota</taxon>
        <taxon>Fungi</taxon>
        <taxon>Dikarya</taxon>
        <taxon>Basidiomycota</taxon>
        <taxon>Agaricomycotina</taxon>
        <taxon>Agaricomycetes</taxon>
        <taxon>Agaricomycetidae</taxon>
        <taxon>Agaricales</taxon>
        <taxon>Marasmiineae</taxon>
        <taxon>Omphalotaceae</taxon>
        <taxon>Rhodocollybia</taxon>
    </lineage>
</organism>
<evidence type="ECO:0000259" key="1">
    <source>
        <dbReference type="PROSITE" id="PS50011"/>
    </source>
</evidence>
<evidence type="ECO:0000313" key="3">
    <source>
        <dbReference type="Proteomes" id="UP000772434"/>
    </source>
</evidence>
<accession>A0A9P5U7K3</accession>
<evidence type="ECO:0000313" key="2">
    <source>
        <dbReference type="EMBL" id="KAF9068942.1"/>
    </source>
</evidence>
<feature type="domain" description="Protein kinase" evidence="1">
    <location>
        <begin position="1"/>
        <end position="90"/>
    </location>
</feature>
<dbReference type="OrthoDB" id="5979581at2759"/>
<dbReference type="Gene3D" id="1.10.510.10">
    <property type="entry name" value="Transferase(Phosphotransferase) domain 1"/>
    <property type="match status" value="1"/>
</dbReference>
<dbReference type="PROSITE" id="PS50011">
    <property type="entry name" value="PROTEIN_KINASE_DOM"/>
    <property type="match status" value="1"/>
</dbReference>
<protein>
    <recommendedName>
        <fullName evidence="1">Protein kinase domain-containing protein</fullName>
    </recommendedName>
</protein>
<gene>
    <name evidence="2" type="ORF">BDP27DRAFT_1421371</name>
</gene>